<name>A0ABQ6LWZ6_9GAMM</name>
<dbReference type="InterPro" id="IPR007055">
    <property type="entry name" value="BON_dom"/>
</dbReference>
<gene>
    <name evidence="4" type="ORF">MNKW57_09490</name>
</gene>
<dbReference type="InterPro" id="IPR014004">
    <property type="entry name" value="Transpt-assoc_nodulatn_dom_bac"/>
</dbReference>
<feature type="signal peptide" evidence="2">
    <location>
        <begin position="1"/>
        <end position="25"/>
    </location>
</feature>
<dbReference type="Gene3D" id="3.30.1340.30">
    <property type="match status" value="1"/>
</dbReference>
<dbReference type="RefSeq" id="WP_285763183.1">
    <property type="nucleotide sequence ID" value="NZ_BSYJ01000002.1"/>
</dbReference>
<dbReference type="Proteomes" id="UP001224392">
    <property type="component" value="Unassembled WGS sequence"/>
</dbReference>
<organism evidence="4 5">
    <name type="scientific">Biformimicrobium ophioploci</name>
    <dbReference type="NCBI Taxonomy" id="3036711"/>
    <lineage>
        <taxon>Bacteria</taxon>
        <taxon>Pseudomonadati</taxon>
        <taxon>Pseudomonadota</taxon>
        <taxon>Gammaproteobacteria</taxon>
        <taxon>Cellvibrionales</taxon>
        <taxon>Microbulbiferaceae</taxon>
        <taxon>Biformimicrobium</taxon>
    </lineage>
</organism>
<sequence length="193" mass="20418">MMKARVIRFGIATFGAIMLAGCATIADLTNNGPIESDPGKRSLGAMIDDQAIETVVTVNIGKAHPDLKASNVDVTSFNGVVLLTGQVPSNDMRLLAGKTAAEVKNVRQVYNELNIQGGASVLSRSSDLWMTSKVKSVLLANKDIDSGRIKVVTEAGVVYLMGLLTRNEADRAAEATRGVGGVQKVVKAVEYID</sequence>
<feature type="domain" description="BON" evidence="3">
    <location>
        <begin position="48"/>
        <end position="117"/>
    </location>
</feature>
<dbReference type="Pfam" id="PF04972">
    <property type="entry name" value="BON"/>
    <property type="match status" value="2"/>
</dbReference>
<keyword evidence="5" id="KW-1185">Reference proteome</keyword>
<accession>A0ABQ6LWZ6</accession>
<protein>
    <submittedName>
        <fullName evidence="4">BON domain-containing protein</fullName>
    </submittedName>
</protein>
<dbReference type="EMBL" id="BSYJ01000002">
    <property type="protein sequence ID" value="GMG86628.1"/>
    <property type="molecule type" value="Genomic_DNA"/>
</dbReference>
<dbReference type="SMART" id="SM00749">
    <property type="entry name" value="BON"/>
    <property type="match status" value="2"/>
</dbReference>
<evidence type="ECO:0000313" key="4">
    <source>
        <dbReference type="EMBL" id="GMG86628.1"/>
    </source>
</evidence>
<keyword evidence="1 2" id="KW-0732">Signal</keyword>
<comment type="caution">
    <text evidence="4">The sequence shown here is derived from an EMBL/GenBank/DDBJ whole genome shotgun (WGS) entry which is preliminary data.</text>
</comment>
<feature type="domain" description="BON" evidence="3">
    <location>
        <begin position="126"/>
        <end position="193"/>
    </location>
</feature>
<dbReference type="PROSITE" id="PS50914">
    <property type="entry name" value="BON"/>
    <property type="match status" value="2"/>
</dbReference>
<reference evidence="4 5" key="1">
    <citation type="submission" date="2023-04" db="EMBL/GenBank/DDBJ databases">
        <title>Marinobulbifer ophiurae gen. nov., sp. Nov., isolate from tissue of brittle star Ophioplocus japonicus.</title>
        <authorList>
            <person name="Kawano K."/>
            <person name="Sawayama S."/>
            <person name="Nakagawa S."/>
        </authorList>
    </citation>
    <scope>NUCLEOTIDE SEQUENCE [LARGE SCALE GENOMIC DNA]</scope>
    <source>
        <strain evidence="4 5">NKW57</strain>
    </source>
</reference>
<evidence type="ECO:0000313" key="5">
    <source>
        <dbReference type="Proteomes" id="UP001224392"/>
    </source>
</evidence>
<proteinExistence type="predicted"/>
<dbReference type="PANTHER" id="PTHR34606">
    <property type="entry name" value="BON DOMAIN-CONTAINING PROTEIN"/>
    <property type="match status" value="1"/>
</dbReference>
<dbReference type="PROSITE" id="PS51257">
    <property type="entry name" value="PROKAR_LIPOPROTEIN"/>
    <property type="match status" value="1"/>
</dbReference>
<evidence type="ECO:0000256" key="1">
    <source>
        <dbReference type="ARBA" id="ARBA00022729"/>
    </source>
</evidence>
<feature type="chain" id="PRO_5046892000" evidence="2">
    <location>
        <begin position="26"/>
        <end position="193"/>
    </location>
</feature>
<evidence type="ECO:0000259" key="3">
    <source>
        <dbReference type="PROSITE" id="PS50914"/>
    </source>
</evidence>
<evidence type="ECO:0000256" key="2">
    <source>
        <dbReference type="SAM" id="SignalP"/>
    </source>
</evidence>
<dbReference type="InterPro" id="IPR051686">
    <property type="entry name" value="Lipoprotein_DolP"/>
</dbReference>
<dbReference type="PANTHER" id="PTHR34606:SF4">
    <property type="entry name" value="OUTER MEMBRANE LIPOPROTEIN DOLP"/>
    <property type="match status" value="1"/>
</dbReference>